<keyword evidence="4 6" id="KW-0472">Membrane</keyword>
<evidence type="ECO:0000256" key="4">
    <source>
        <dbReference type="ARBA" id="ARBA00023136"/>
    </source>
</evidence>
<keyword evidence="2 6" id="KW-0812">Transmembrane</keyword>
<feature type="transmembrane region" description="Helical" evidence="6">
    <location>
        <begin position="40"/>
        <end position="59"/>
    </location>
</feature>
<dbReference type="CDD" id="cd17323">
    <property type="entry name" value="MFS_Tpo1_MDR_like"/>
    <property type="match status" value="1"/>
</dbReference>
<organism evidence="8 9">
    <name type="scientific">Exophiala sideris</name>
    <dbReference type="NCBI Taxonomy" id="1016849"/>
    <lineage>
        <taxon>Eukaryota</taxon>
        <taxon>Fungi</taxon>
        <taxon>Dikarya</taxon>
        <taxon>Ascomycota</taxon>
        <taxon>Pezizomycotina</taxon>
        <taxon>Eurotiomycetes</taxon>
        <taxon>Chaetothyriomycetidae</taxon>
        <taxon>Chaetothyriales</taxon>
        <taxon>Herpotrichiellaceae</taxon>
        <taxon>Exophiala</taxon>
    </lineage>
</organism>
<feature type="transmembrane region" description="Helical" evidence="6">
    <location>
        <begin position="133"/>
        <end position="154"/>
    </location>
</feature>
<dbReference type="SUPFAM" id="SSF103473">
    <property type="entry name" value="MFS general substrate transporter"/>
    <property type="match status" value="1"/>
</dbReference>
<feature type="transmembrane region" description="Helical" evidence="6">
    <location>
        <begin position="200"/>
        <end position="217"/>
    </location>
</feature>
<evidence type="ECO:0000256" key="3">
    <source>
        <dbReference type="ARBA" id="ARBA00022989"/>
    </source>
</evidence>
<sequence>MQSYLQDFPPPTVSNDAQTTNWDGDNDPENPQNWPAWKKACTCAIISLIAYIVGFASSIDSAVIPQASRRFHVSDVSESLATTLFLVGFGCGAPFAGPLSETYGRNPIYLTNFALFSCWILGAALAPNYGAQLVFRFLAGVCGSTPFTTAGGTLADIFNHHTRFKIFPFFALCGFLGPMTGPMVGGWIGQSGIDWRWADWVTLCICGGIFALIVFFLPETYAPVILKWKAQSLHVGSHTTVQGPVKESLRAKLATALSRPFIILSTEPIVAIWSGYLTLIYAVAFCFFSSVPYIFGDTYGFSQGPSYMMFVSVSVGLVICAFATPLFAILVGREFAAAAAQGKPSAGPEAVLWWALIGGPFLPISLLWMAWSARSSVSYWSPMMSAAFFGFSILCVFISTYAYLMQRYAKVAASALVGITLIRYICGGTMVIVAIPMFENLGVHHALTIFAAISCAFTPLPYILYFRAKKQRNAEERL</sequence>
<evidence type="ECO:0000313" key="8">
    <source>
        <dbReference type="EMBL" id="KAK5057317.1"/>
    </source>
</evidence>
<evidence type="ECO:0000256" key="5">
    <source>
        <dbReference type="SAM" id="MobiDB-lite"/>
    </source>
</evidence>
<gene>
    <name evidence="8" type="ORF">LTR69_007356</name>
</gene>
<comment type="caution">
    <text evidence="8">The sequence shown here is derived from an EMBL/GenBank/DDBJ whole genome shotgun (WGS) entry which is preliminary data.</text>
</comment>
<keyword evidence="3 6" id="KW-1133">Transmembrane helix</keyword>
<feature type="transmembrane region" description="Helical" evidence="6">
    <location>
        <begin position="79"/>
        <end position="96"/>
    </location>
</feature>
<feature type="transmembrane region" description="Helical" evidence="6">
    <location>
        <begin position="351"/>
        <end position="371"/>
    </location>
</feature>
<dbReference type="EMBL" id="JAVRRF010000016">
    <property type="protein sequence ID" value="KAK5057317.1"/>
    <property type="molecule type" value="Genomic_DNA"/>
</dbReference>
<feature type="transmembrane region" description="Helical" evidence="6">
    <location>
        <begin position="108"/>
        <end position="127"/>
    </location>
</feature>
<feature type="transmembrane region" description="Helical" evidence="6">
    <location>
        <begin position="269"/>
        <end position="295"/>
    </location>
</feature>
<dbReference type="Proteomes" id="UP001345691">
    <property type="component" value="Unassembled WGS sequence"/>
</dbReference>
<evidence type="ECO:0000313" key="9">
    <source>
        <dbReference type="Proteomes" id="UP001345691"/>
    </source>
</evidence>
<feature type="transmembrane region" description="Helical" evidence="6">
    <location>
        <begin position="416"/>
        <end position="438"/>
    </location>
</feature>
<reference evidence="8 9" key="1">
    <citation type="submission" date="2023-08" db="EMBL/GenBank/DDBJ databases">
        <title>Black Yeasts Isolated from many extreme environments.</title>
        <authorList>
            <person name="Coleine C."/>
            <person name="Stajich J.E."/>
            <person name="Selbmann L."/>
        </authorList>
    </citation>
    <scope>NUCLEOTIDE SEQUENCE [LARGE SCALE GENOMIC DNA]</scope>
    <source>
        <strain evidence="8 9">CCFEE 6328</strain>
    </source>
</reference>
<feature type="compositionally biased region" description="Polar residues" evidence="5">
    <location>
        <begin position="13"/>
        <end position="31"/>
    </location>
</feature>
<name>A0ABR0J6S2_9EURO</name>
<dbReference type="PANTHER" id="PTHR23502:SF47">
    <property type="entry name" value="MAJOR FACILITATOR SUPERFAMILY (MFS) PROFILE DOMAIN-CONTAINING PROTEIN-RELATED"/>
    <property type="match status" value="1"/>
</dbReference>
<dbReference type="PROSITE" id="PS50850">
    <property type="entry name" value="MFS"/>
    <property type="match status" value="1"/>
</dbReference>
<dbReference type="PANTHER" id="PTHR23502">
    <property type="entry name" value="MAJOR FACILITATOR SUPERFAMILY"/>
    <property type="match status" value="1"/>
</dbReference>
<feature type="region of interest" description="Disordered" evidence="5">
    <location>
        <begin position="1"/>
        <end position="31"/>
    </location>
</feature>
<evidence type="ECO:0000256" key="2">
    <source>
        <dbReference type="ARBA" id="ARBA00022692"/>
    </source>
</evidence>
<feature type="transmembrane region" description="Helical" evidence="6">
    <location>
        <begin position="307"/>
        <end position="331"/>
    </location>
</feature>
<dbReference type="InterPro" id="IPR036259">
    <property type="entry name" value="MFS_trans_sf"/>
</dbReference>
<dbReference type="Pfam" id="PF07690">
    <property type="entry name" value="MFS_1"/>
    <property type="match status" value="1"/>
</dbReference>
<comment type="subcellular location">
    <subcellularLocation>
        <location evidence="1">Membrane</location>
        <topology evidence="1">Multi-pass membrane protein</topology>
    </subcellularLocation>
</comment>
<feature type="transmembrane region" description="Helical" evidence="6">
    <location>
        <begin position="444"/>
        <end position="465"/>
    </location>
</feature>
<evidence type="ECO:0000256" key="1">
    <source>
        <dbReference type="ARBA" id="ARBA00004141"/>
    </source>
</evidence>
<protein>
    <recommendedName>
        <fullName evidence="7">Major facilitator superfamily (MFS) profile domain-containing protein</fullName>
    </recommendedName>
</protein>
<dbReference type="Gene3D" id="1.20.1250.20">
    <property type="entry name" value="MFS general substrate transporter like domains"/>
    <property type="match status" value="1"/>
</dbReference>
<dbReference type="InterPro" id="IPR020846">
    <property type="entry name" value="MFS_dom"/>
</dbReference>
<dbReference type="InterPro" id="IPR011701">
    <property type="entry name" value="MFS"/>
</dbReference>
<evidence type="ECO:0000256" key="6">
    <source>
        <dbReference type="SAM" id="Phobius"/>
    </source>
</evidence>
<feature type="domain" description="Major facilitator superfamily (MFS) profile" evidence="7">
    <location>
        <begin position="42"/>
        <end position="469"/>
    </location>
</feature>
<evidence type="ECO:0000259" key="7">
    <source>
        <dbReference type="PROSITE" id="PS50850"/>
    </source>
</evidence>
<feature type="transmembrane region" description="Helical" evidence="6">
    <location>
        <begin position="383"/>
        <end position="404"/>
    </location>
</feature>
<accession>A0ABR0J6S2</accession>
<keyword evidence="9" id="KW-1185">Reference proteome</keyword>
<feature type="transmembrane region" description="Helical" evidence="6">
    <location>
        <begin position="166"/>
        <end position="188"/>
    </location>
</feature>
<proteinExistence type="predicted"/>